<dbReference type="AlphaFoldDB" id="A0A173LXP9"/>
<organism evidence="1 2">
    <name type="scientific">Aurantimicrobium minutum</name>
    <dbReference type="NCBI Taxonomy" id="708131"/>
    <lineage>
        <taxon>Bacteria</taxon>
        <taxon>Bacillati</taxon>
        <taxon>Actinomycetota</taxon>
        <taxon>Actinomycetes</taxon>
        <taxon>Micrococcales</taxon>
        <taxon>Microbacteriaceae</taxon>
        <taxon>Aurantimicrobium</taxon>
    </lineage>
</organism>
<dbReference type="Proteomes" id="UP000243847">
    <property type="component" value="Chromosome sequence1"/>
</dbReference>
<dbReference type="GeneID" id="80452291"/>
<dbReference type="EMBL" id="AP017457">
    <property type="protein sequence ID" value="BAU99643.1"/>
    <property type="molecule type" value="Genomic_DNA"/>
</dbReference>
<evidence type="ECO:0000313" key="1">
    <source>
        <dbReference type="EMBL" id="BAU99643.1"/>
    </source>
</evidence>
<protein>
    <submittedName>
        <fullName evidence="1">Uncharacterized protein</fullName>
    </submittedName>
</protein>
<name>A0A173LXP9_9MICO</name>
<accession>A0A173LXP9</accession>
<dbReference type="RefSeq" id="WP_096382307.1">
    <property type="nucleotide sequence ID" value="NZ_AP017457.1"/>
</dbReference>
<gene>
    <name evidence="1" type="ORF">AUMI_111010</name>
</gene>
<evidence type="ECO:0000313" key="2">
    <source>
        <dbReference type="Proteomes" id="UP000243847"/>
    </source>
</evidence>
<reference evidence="1 2" key="1">
    <citation type="journal article" date="2016" name="Genome Announc.">
        <title>Complete Genome Sequence of Aurantimicrobium minutum Type Strain KNCT, a Planktonic Ultramicrobacterium Isolated from River Water.</title>
        <authorList>
            <person name="Nakai R."/>
            <person name="Fujisawa T."/>
            <person name="Nakamura Y."/>
            <person name="Nishide H."/>
            <person name="Uchiyama I."/>
            <person name="Baba T."/>
            <person name="Toyoda A."/>
            <person name="Fujiyama A."/>
            <person name="Naganuma T."/>
            <person name="Niki H."/>
        </authorList>
    </citation>
    <scope>NUCLEOTIDE SEQUENCE [LARGE SCALE GENOMIC DNA]</scope>
    <source>
        <strain evidence="1 2">KNC</strain>
    </source>
</reference>
<proteinExistence type="predicted"/>
<sequence>MAKLTAQQKRDRDFMALLDSKLEEQKIELLVQAEREKYDSYMKGFYLGWSKSAEHVEKLPLLKRVSFKATQLVWGGQK</sequence>
<dbReference type="KEGG" id="amin:AUMI_111010"/>